<proteinExistence type="predicted"/>
<feature type="region of interest" description="Disordered" evidence="1">
    <location>
        <begin position="75"/>
        <end position="98"/>
    </location>
</feature>
<evidence type="ECO:0000256" key="1">
    <source>
        <dbReference type="SAM" id="MobiDB-lite"/>
    </source>
</evidence>
<dbReference type="Proteomes" id="UP000314294">
    <property type="component" value="Unassembled WGS sequence"/>
</dbReference>
<name>A0A4Z2I1C4_9TELE</name>
<protein>
    <submittedName>
        <fullName evidence="2">Uncharacterized protein</fullName>
    </submittedName>
</protein>
<keyword evidence="3" id="KW-1185">Reference proteome</keyword>
<dbReference type="AlphaFoldDB" id="A0A4Z2I1C4"/>
<reference evidence="2 3" key="1">
    <citation type="submission" date="2019-03" db="EMBL/GenBank/DDBJ databases">
        <title>First draft genome of Liparis tanakae, snailfish: a comprehensive survey of snailfish specific genes.</title>
        <authorList>
            <person name="Kim W."/>
            <person name="Song I."/>
            <person name="Jeong J.-H."/>
            <person name="Kim D."/>
            <person name="Kim S."/>
            <person name="Ryu S."/>
            <person name="Song J.Y."/>
            <person name="Lee S.K."/>
        </authorList>
    </citation>
    <scope>NUCLEOTIDE SEQUENCE [LARGE SCALE GENOMIC DNA]</scope>
    <source>
        <tissue evidence="2">Muscle</tissue>
    </source>
</reference>
<evidence type="ECO:0000313" key="2">
    <source>
        <dbReference type="EMBL" id="TNN71718.1"/>
    </source>
</evidence>
<evidence type="ECO:0000313" key="3">
    <source>
        <dbReference type="Proteomes" id="UP000314294"/>
    </source>
</evidence>
<accession>A0A4Z2I1C4</accession>
<organism evidence="2 3">
    <name type="scientific">Liparis tanakae</name>
    <name type="common">Tanaka's snailfish</name>
    <dbReference type="NCBI Taxonomy" id="230148"/>
    <lineage>
        <taxon>Eukaryota</taxon>
        <taxon>Metazoa</taxon>
        <taxon>Chordata</taxon>
        <taxon>Craniata</taxon>
        <taxon>Vertebrata</taxon>
        <taxon>Euteleostomi</taxon>
        <taxon>Actinopterygii</taxon>
        <taxon>Neopterygii</taxon>
        <taxon>Teleostei</taxon>
        <taxon>Neoteleostei</taxon>
        <taxon>Acanthomorphata</taxon>
        <taxon>Eupercaria</taxon>
        <taxon>Perciformes</taxon>
        <taxon>Cottioidei</taxon>
        <taxon>Cottales</taxon>
        <taxon>Liparidae</taxon>
        <taxon>Liparis</taxon>
    </lineage>
</organism>
<feature type="compositionally biased region" description="Basic and acidic residues" evidence="1">
    <location>
        <begin position="75"/>
        <end position="90"/>
    </location>
</feature>
<sequence>MYLWQSDLSDEVKSSLNLTTDSAVTRQHITAAADAQVGGCVVRDTLEGDDDAVQEAFEGVDAAGVQVLVGIEERTTHHNEEQELEQHRQEALLGRRLA</sequence>
<gene>
    <name evidence="2" type="ORF">EYF80_018069</name>
</gene>
<comment type="caution">
    <text evidence="2">The sequence shown here is derived from an EMBL/GenBank/DDBJ whole genome shotgun (WGS) entry which is preliminary data.</text>
</comment>
<dbReference type="EMBL" id="SRLO01000146">
    <property type="protein sequence ID" value="TNN71718.1"/>
    <property type="molecule type" value="Genomic_DNA"/>
</dbReference>